<dbReference type="Pfam" id="PF02880">
    <property type="entry name" value="PGM_PMM_III"/>
    <property type="match status" value="1"/>
</dbReference>
<dbReference type="PANTHER" id="PTHR43771:SF2">
    <property type="entry name" value="PHOSPHOMANNOMUTASE_PHOSPHOGLUCOMUTASE"/>
    <property type="match status" value="1"/>
</dbReference>
<dbReference type="GO" id="GO:0046872">
    <property type="term" value="F:metal ion binding"/>
    <property type="evidence" value="ECO:0007669"/>
    <property type="project" value="UniProtKB-KW"/>
</dbReference>
<dbReference type="InterPro" id="IPR016055">
    <property type="entry name" value="A-D-PHexomutase_a/b/a-I/II/III"/>
</dbReference>
<dbReference type="PANTHER" id="PTHR43771">
    <property type="entry name" value="PHOSPHOMANNOMUTASE"/>
    <property type="match status" value="1"/>
</dbReference>
<dbReference type="InterPro" id="IPR005844">
    <property type="entry name" value="A-D-PHexomutase_a/b/a-I"/>
</dbReference>
<dbReference type="AlphaFoldDB" id="A0A222MWG1"/>
<feature type="domain" description="Alpha-D-phosphohexomutase alpha/beta/alpha" evidence="10">
    <location>
        <begin position="257"/>
        <end position="362"/>
    </location>
</feature>
<evidence type="ECO:0000259" key="7">
    <source>
        <dbReference type="Pfam" id="PF00408"/>
    </source>
</evidence>
<proteinExistence type="inferred from homology"/>
<dbReference type="KEGG" id="cavi:CAV_0354"/>
<feature type="domain" description="Alpha-D-phosphohexomutase C-terminal" evidence="7">
    <location>
        <begin position="367"/>
        <end position="444"/>
    </location>
</feature>
<dbReference type="Proteomes" id="UP000201169">
    <property type="component" value="Chromosome"/>
</dbReference>
<keyword evidence="3" id="KW-0597">Phosphoprotein</keyword>
<dbReference type="InterPro" id="IPR005841">
    <property type="entry name" value="Alpha-D-phosphohexomutase_SF"/>
</dbReference>
<dbReference type="EC" id="5.4.2.2" evidence="11"/>
<comment type="similarity">
    <text evidence="2">Belongs to the phosphohexose mutase family.</text>
</comment>
<dbReference type="Gene3D" id="3.40.120.10">
    <property type="entry name" value="Alpha-D-Glucose-1,6-Bisphosphate, subunit A, domain 3"/>
    <property type="match status" value="3"/>
</dbReference>
<dbReference type="Pfam" id="PF00408">
    <property type="entry name" value="PGM_PMM_IV"/>
    <property type="match status" value="1"/>
</dbReference>
<dbReference type="InterPro" id="IPR005843">
    <property type="entry name" value="A-D-PHexomutase_C"/>
</dbReference>
<dbReference type="RefSeq" id="WP_094324809.1">
    <property type="nucleotide sequence ID" value="NZ_CP022347.1"/>
</dbReference>
<evidence type="ECO:0000256" key="4">
    <source>
        <dbReference type="ARBA" id="ARBA00022723"/>
    </source>
</evidence>
<accession>A0A222MWG1</accession>
<evidence type="ECO:0000256" key="6">
    <source>
        <dbReference type="ARBA" id="ARBA00023235"/>
    </source>
</evidence>
<evidence type="ECO:0000256" key="5">
    <source>
        <dbReference type="ARBA" id="ARBA00022842"/>
    </source>
</evidence>
<evidence type="ECO:0000256" key="1">
    <source>
        <dbReference type="ARBA" id="ARBA00001946"/>
    </source>
</evidence>
<evidence type="ECO:0000313" key="12">
    <source>
        <dbReference type="Proteomes" id="UP000201169"/>
    </source>
</evidence>
<dbReference type="InterPro" id="IPR005846">
    <property type="entry name" value="A-D-PHexomutase_a/b/a-III"/>
</dbReference>
<evidence type="ECO:0000256" key="2">
    <source>
        <dbReference type="ARBA" id="ARBA00010231"/>
    </source>
</evidence>
<evidence type="ECO:0000259" key="9">
    <source>
        <dbReference type="Pfam" id="PF02879"/>
    </source>
</evidence>
<dbReference type="GO" id="GO:0005975">
    <property type="term" value="P:carbohydrate metabolic process"/>
    <property type="evidence" value="ECO:0007669"/>
    <property type="project" value="InterPro"/>
</dbReference>
<reference evidence="11 12" key="1">
    <citation type="submission" date="2017-07" db="EMBL/GenBank/DDBJ databases">
        <title>Analysis of two Campylobacter avium genomes and identification of a novel hippuricase gene.</title>
        <authorList>
            <person name="Miller W.G."/>
            <person name="Chapman M.H."/>
            <person name="Yee E."/>
            <person name="Revez J."/>
            <person name="Bono J.L."/>
            <person name="Rossi M."/>
        </authorList>
    </citation>
    <scope>NUCLEOTIDE SEQUENCE [LARGE SCALE GENOMIC DNA]</scope>
    <source>
        <strain evidence="11 12">LMG 24591</strain>
    </source>
</reference>
<keyword evidence="4" id="KW-0479">Metal-binding</keyword>
<evidence type="ECO:0000259" key="10">
    <source>
        <dbReference type="Pfam" id="PF02880"/>
    </source>
</evidence>
<dbReference type="SUPFAM" id="SSF55957">
    <property type="entry name" value="Phosphoglucomutase, C-terminal domain"/>
    <property type="match status" value="1"/>
</dbReference>
<dbReference type="EMBL" id="CP022347">
    <property type="protein sequence ID" value="ASQ30022.1"/>
    <property type="molecule type" value="Genomic_DNA"/>
</dbReference>
<feature type="domain" description="Alpha-D-phosphohexomutase alpha/beta/alpha" evidence="9">
    <location>
        <begin position="154"/>
        <end position="251"/>
    </location>
</feature>
<name>A0A222MWG1_9BACT</name>
<keyword evidence="12" id="KW-1185">Reference proteome</keyword>
<evidence type="ECO:0000313" key="11">
    <source>
        <dbReference type="EMBL" id="ASQ30022.1"/>
    </source>
</evidence>
<evidence type="ECO:0000259" key="8">
    <source>
        <dbReference type="Pfam" id="PF02878"/>
    </source>
</evidence>
<comment type="cofactor">
    <cofactor evidence="1">
        <name>Mg(2+)</name>
        <dbReference type="ChEBI" id="CHEBI:18420"/>
    </cofactor>
</comment>
<protein>
    <submittedName>
        <fullName evidence="11">Phosphomannomutase/phosphoglucomutase</fullName>
        <ecNumber evidence="11">5.4.2.2</ecNumber>
        <ecNumber evidence="11">5.4.2.8</ecNumber>
    </submittedName>
</protein>
<dbReference type="PRINTS" id="PR00509">
    <property type="entry name" value="PGMPMM"/>
</dbReference>
<dbReference type="GO" id="GO:0004615">
    <property type="term" value="F:phosphomannomutase activity"/>
    <property type="evidence" value="ECO:0007669"/>
    <property type="project" value="UniProtKB-EC"/>
</dbReference>
<dbReference type="CDD" id="cd03089">
    <property type="entry name" value="PMM_PGM"/>
    <property type="match status" value="1"/>
</dbReference>
<dbReference type="EC" id="5.4.2.8" evidence="11"/>
<keyword evidence="6 11" id="KW-0413">Isomerase</keyword>
<dbReference type="InterPro" id="IPR005845">
    <property type="entry name" value="A-D-PHexomutase_a/b/a-II"/>
</dbReference>
<dbReference type="OrthoDB" id="9803322at2"/>
<organism evidence="11 12">
    <name type="scientific">Campylobacter avium LMG 24591</name>
    <dbReference type="NCBI Taxonomy" id="522484"/>
    <lineage>
        <taxon>Bacteria</taxon>
        <taxon>Pseudomonadati</taxon>
        <taxon>Campylobacterota</taxon>
        <taxon>Epsilonproteobacteria</taxon>
        <taxon>Campylobacterales</taxon>
        <taxon>Campylobacteraceae</taxon>
        <taxon>Campylobacter</taxon>
    </lineage>
</organism>
<evidence type="ECO:0000256" key="3">
    <source>
        <dbReference type="ARBA" id="ARBA00022553"/>
    </source>
</evidence>
<dbReference type="Pfam" id="PF02879">
    <property type="entry name" value="PGM_PMM_II"/>
    <property type="match status" value="1"/>
</dbReference>
<dbReference type="SUPFAM" id="SSF53738">
    <property type="entry name" value="Phosphoglucomutase, first 3 domains"/>
    <property type="match status" value="3"/>
</dbReference>
<keyword evidence="5" id="KW-0460">Magnesium</keyword>
<dbReference type="InterPro" id="IPR036900">
    <property type="entry name" value="A-D-PHexomutase_C_sf"/>
</dbReference>
<dbReference type="Gene3D" id="3.30.310.50">
    <property type="entry name" value="Alpha-D-phosphohexomutase, C-terminal domain"/>
    <property type="match status" value="1"/>
</dbReference>
<feature type="domain" description="Alpha-D-phosphohexomutase alpha/beta/alpha" evidence="8">
    <location>
        <begin position="4"/>
        <end position="116"/>
    </location>
</feature>
<sequence length="452" mass="51299">MLKTIFREYDIRGIYPTQLNEQVVKTIGYLLGLKMKQRACKNVSVGYDARLSNKTLFAYLSSGLNKAGIKVYHLGLVPTPLGYFSMYEGMKFDANIMITGSHNPKEYNGFKISINKESFFGKELLAFADEVLENLNLDIQDDTSCEDYDILSVYVDFMLKQFKHLKNLDLKFAIDCANGASFVVLKPLIEALNLKAKVLFAEPDGNFPNHEPDPTESKNLKPLQELLLKDKDMQIAFAFDGDADRIVVVGKNRAFHGDELCYVFASAIEKPRILADIRSSKNLFDEVSKFGTILMSKAGHSNIKKKMKEENIDLAAEVSGHIFFKHRYFGFDDGIYAFLRALELLQQGKDISAMIEALPKLYTLDEIKIKSDDNLKFELIEKFKTAIKNGALDEVKSLCEIDGLRIDFGCGWALFRASNTSPYVVTRFEADSKERVEEIKNKTMKIFEDIMK</sequence>
<dbReference type="Pfam" id="PF02878">
    <property type="entry name" value="PGM_PMM_I"/>
    <property type="match status" value="1"/>
</dbReference>
<dbReference type="GO" id="GO:0004614">
    <property type="term" value="F:phosphoglucomutase activity"/>
    <property type="evidence" value="ECO:0007669"/>
    <property type="project" value="UniProtKB-EC"/>
</dbReference>
<gene>
    <name evidence="11" type="ORF">CAV_0354</name>
</gene>